<keyword evidence="3" id="KW-0808">Transferase</keyword>
<evidence type="ECO:0000313" key="4">
    <source>
        <dbReference type="Proteomes" id="UP000677244"/>
    </source>
</evidence>
<feature type="transmembrane region" description="Helical" evidence="1">
    <location>
        <begin position="298"/>
        <end position="318"/>
    </location>
</feature>
<evidence type="ECO:0000313" key="3">
    <source>
        <dbReference type="EMBL" id="MBO9205351.1"/>
    </source>
</evidence>
<sequence length="343" mass="39489">MSENPVFASKNIPVINCLRGIAATMVCFFHFIDTKGYIDNADIKSIFRIGHSGVYIFFVISGVVIPLSMIRGGYRYRNWGNFMLKRLIRLEPPYLVCIVLTLIYFQLRVFVPTATDINLTPKTTDIFLHLGYLIPFYHGQWVLEVFWTLAVEFQYYLVLSLLLPVALTGNKIYRYCFYLILLSIPFLLPNKEFFPLHAPLFLMGILYTFLQMNIIESRECFLLTLLCIAVSVMVSPVIHVIAGLATILIIHFLPNLTTPVLEFLGKISYSLYLLHLITGKALINVLSHKFSAGYQITIIIIIGYLFSVLSAWVFYKIIENPAQRWSGRIKYNRIFITIKKQDI</sequence>
<dbReference type="InterPro" id="IPR050879">
    <property type="entry name" value="Acyltransferase_3"/>
</dbReference>
<feature type="transmembrane region" description="Helical" evidence="1">
    <location>
        <begin position="194"/>
        <end position="210"/>
    </location>
</feature>
<dbReference type="RefSeq" id="WP_209144843.1">
    <property type="nucleotide sequence ID" value="NZ_JAGHKO010000024.1"/>
</dbReference>
<feature type="transmembrane region" description="Helical" evidence="1">
    <location>
        <begin position="52"/>
        <end position="74"/>
    </location>
</feature>
<feature type="transmembrane region" description="Helical" evidence="1">
    <location>
        <begin position="222"/>
        <end position="249"/>
    </location>
</feature>
<gene>
    <name evidence="3" type="ORF">J7I42_33995</name>
</gene>
<accession>A0ABS3Z5B8</accession>
<evidence type="ECO:0000256" key="1">
    <source>
        <dbReference type="SAM" id="Phobius"/>
    </source>
</evidence>
<comment type="caution">
    <text evidence="3">The sequence shown here is derived from an EMBL/GenBank/DDBJ whole genome shotgun (WGS) entry which is preliminary data.</text>
</comment>
<keyword evidence="1" id="KW-0472">Membrane</keyword>
<evidence type="ECO:0000259" key="2">
    <source>
        <dbReference type="Pfam" id="PF01757"/>
    </source>
</evidence>
<name>A0ABS3Z5B8_9BACT</name>
<dbReference type="Pfam" id="PF01757">
    <property type="entry name" value="Acyl_transf_3"/>
    <property type="match status" value="1"/>
</dbReference>
<feature type="transmembrane region" description="Helical" evidence="1">
    <location>
        <begin position="145"/>
        <end position="165"/>
    </location>
</feature>
<feature type="transmembrane region" description="Helical" evidence="1">
    <location>
        <begin position="12"/>
        <end position="32"/>
    </location>
</feature>
<organism evidence="3 4">
    <name type="scientific">Niastella soli</name>
    <dbReference type="NCBI Taxonomy" id="2821487"/>
    <lineage>
        <taxon>Bacteria</taxon>
        <taxon>Pseudomonadati</taxon>
        <taxon>Bacteroidota</taxon>
        <taxon>Chitinophagia</taxon>
        <taxon>Chitinophagales</taxon>
        <taxon>Chitinophagaceae</taxon>
        <taxon>Niastella</taxon>
    </lineage>
</organism>
<feature type="domain" description="Acyltransferase 3" evidence="2">
    <location>
        <begin position="15"/>
        <end position="315"/>
    </location>
</feature>
<feature type="transmembrane region" description="Helical" evidence="1">
    <location>
        <begin position="94"/>
        <end position="111"/>
    </location>
</feature>
<dbReference type="PANTHER" id="PTHR23028">
    <property type="entry name" value="ACETYLTRANSFERASE"/>
    <property type="match status" value="1"/>
</dbReference>
<dbReference type="Proteomes" id="UP000677244">
    <property type="component" value="Unassembled WGS sequence"/>
</dbReference>
<keyword evidence="1" id="KW-0812">Transmembrane</keyword>
<dbReference type="InterPro" id="IPR002656">
    <property type="entry name" value="Acyl_transf_3_dom"/>
</dbReference>
<dbReference type="PANTHER" id="PTHR23028:SF53">
    <property type="entry name" value="ACYL_TRANSF_3 DOMAIN-CONTAINING PROTEIN"/>
    <property type="match status" value="1"/>
</dbReference>
<reference evidence="3 4" key="1">
    <citation type="submission" date="2021-03" db="EMBL/GenBank/DDBJ databases">
        <title>Assistant Professor.</title>
        <authorList>
            <person name="Huq M.A."/>
        </authorList>
    </citation>
    <scope>NUCLEOTIDE SEQUENCE [LARGE SCALE GENOMIC DNA]</scope>
    <source>
        <strain evidence="3 4">MAH-29</strain>
    </source>
</reference>
<keyword evidence="1" id="KW-1133">Transmembrane helix</keyword>
<keyword evidence="4" id="KW-1185">Reference proteome</keyword>
<protein>
    <submittedName>
        <fullName evidence="3">Acyltransferase</fullName>
    </submittedName>
</protein>
<dbReference type="EMBL" id="JAGHKO010000024">
    <property type="protein sequence ID" value="MBO9205351.1"/>
    <property type="molecule type" value="Genomic_DNA"/>
</dbReference>
<feature type="transmembrane region" description="Helical" evidence="1">
    <location>
        <begin position="172"/>
        <end position="188"/>
    </location>
</feature>
<dbReference type="GO" id="GO:0016746">
    <property type="term" value="F:acyltransferase activity"/>
    <property type="evidence" value="ECO:0007669"/>
    <property type="project" value="UniProtKB-KW"/>
</dbReference>
<keyword evidence="3" id="KW-0012">Acyltransferase</keyword>
<proteinExistence type="predicted"/>